<evidence type="ECO:0000313" key="4">
    <source>
        <dbReference type="Proteomes" id="UP000193920"/>
    </source>
</evidence>
<feature type="signal peptide" evidence="2">
    <location>
        <begin position="1"/>
        <end position="19"/>
    </location>
</feature>
<accession>A0A1Y2EVG6</accession>
<dbReference type="EMBL" id="MCOG01000025">
    <property type="protein sequence ID" value="ORY75559.1"/>
    <property type="molecule type" value="Genomic_DNA"/>
</dbReference>
<dbReference type="AlphaFoldDB" id="A0A1Y2EVG6"/>
<evidence type="ECO:0000256" key="1">
    <source>
        <dbReference type="SAM" id="Phobius"/>
    </source>
</evidence>
<keyword evidence="1" id="KW-0472">Membrane</keyword>
<dbReference type="Proteomes" id="UP000193920">
    <property type="component" value="Unassembled WGS sequence"/>
</dbReference>
<feature type="transmembrane region" description="Helical" evidence="1">
    <location>
        <begin position="295"/>
        <end position="313"/>
    </location>
</feature>
<reference evidence="3 4" key="1">
    <citation type="submission" date="2016-08" db="EMBL/GenBank/DDBJ databases">
        <title>A Parts List for Fungal Cellulosomes Revealed by Comparative Genomics.</title>
        <authorList>
            <consortium name="DOE Joint Genome Institute"/>
            <person name="Haitjema C.H."/>
            <person name="Gilmore S.P."/>
            <person name="Henske J.K."/>
            <person name="Solomon K.V."/>
            <person name="De Groot R."/>
            <person name="Kuo A."/>
            <person name="Mondo S.J."/>
            <person name="Salamov A.A."/>
            <person name="Labutti K."/>
            <person name="Zhao Z."/>
            <person name="Chiniquy J."/>
            <person name="Barry K."/>
            <person name="Brewer H.M."/>
            <person name="Purvine S.O."/>
            <person name="Wright A.T."/>
            <person name="Boxma B."/>
            <person name="Van Alen T."/>
            <person name="Hackstein J.H."/>
            <person name="Baker S.E."/>
            <person name="Grigoriev I.V."/>
            <person name="O'Malley M.A."/>
        </authorList>
    </citation>
    <scope>NUCLEOTIDE SEQUENCE [LARGE SCALE GENOMIC DNA]</scope>
    <source>
        <strain evidence="3 4">G1</strain>
    </source>
</reference>
<name>A0A1Y2EVG6_9FUNG</name>
<protein>
    <submittedName>
        <fullName evidence="3">Uncharacterized protein</fullName>
    </submittedName>
</protein>
<proteinExistence type="predicted"/>
<keyword evidence="4" id="KW-1185">Reference proteome</keyword>
<feature type="chain" id="PRO_5012192332" evidence="2">
    <location>
        <begin position="20"/>
        <end position="314"/>
    </location>
</feature>
<keyword evidence="1" id="KW-0812">Transmembrane</keyword>
<keyword evidence="2" id="KW-0732">Signal</keyword>
<organism evidence="3 4">
    <name type="scientific">Neocallimastix californiae</name>
    <dbReference type="NCBI Taxonomy" id="1754190"/>
    <lineage>
        <taxon>Eukaryota</taxon>
        <taxon>Fungi</taxon>
        <taxon>Fungi incertae sedis</taxon>
        <taxon>Chytridiomycota</taxon>
        <taxon>Chytridiomycota incertae sedis</taxon>
        <taxon>Neocallimastigomycetes</taxon>
        <taxon>Neocallimastigales</taxon>
        <taxon>Neocallimastigaceae</taxon>
        <taxon>Neocallimastix</taxon>
    </lineage>
</organism>
<comment type="caution">
    <text evidence="3">The sequence shown here is derived from an EMBL/GenBank/DDBJ whole genome shotgun (WGS) entry which is preliminary data.</text>
</comment>
<gene>
    <name evidence="3" type="ORF">LY90DRAFT_665858</name>
</gene>
<sequence>MRLYNLLLSSIYLICGAIATKDLIPYYNISFLDKRQSIGKVNDFSSINEETVPKVNKIFDLGSVSTIFKNDIQTPKLVGNVSVSEIFGLDEEDVSKECLDIIQSKYSCITLQNNDFNLFCKNLNETNCNLDNKVKFEIRDKCKVNLGDVEEFLKTINNIISTKQFFCIKMKNETDYCPLTLSLQKGYLDLVKLTEKNEKEIAKKKRSPLISNVNTYIPSRSIDLQVIRRNLVKELKENCKDDVCHKKAIEYINNIRQDYSYFNLIYQYQINDDTLRDSLLKVLREGECSSASMKYIFSCQLLLSIILLAVVILF</sequence>
<evidence type="ECO:0000313" key="3">
    <source>
        <dbReference type="EMBL" id="ORY75559.1"/>
    </source>
</evidence>
<keyword evidence="1" id="KW-1133">Transmembrane helix</keyword>
<dbReference type="OrthoDB" id="2144583at2759"/>
<evidence type="ECO:0000256" key="2">
    <source>
        <dbReference type="SAM" id="SignalP"/>
    </source>
</evidence>